<dbReference type="GO" id="GO:0000428">
    <property type="term" value="C:DNA-directed RNA polymerase complex"/>
    <property type="evidence" value="ECO:0007669"/>
    <property type="project" value="UniProtKB-KW"/>
</dbReference>
<sequence length="120" mass="13574">MGISEQQRRAMAELYRSGYTSYEIGHAFDREPSVVRDHLRAEGVSLRRRGSRPRPDVSTSEIVRLIDEVGLSYTRTARLVGLSRTATRNRYLRHHYGYGWRYSPPEVQGTVPGGPGVGAR</sequence>
<evidence type="ECO:0000313" key="1">
    <source>
        <dbReference type="EMBL" id="MBB6172149.1"/>
    </source>
</evidence>
<dbReference type="AlphaFoldDB" id="A0A7W9YHB2"/>
<name>A0A7W9YHB2_9ACTN</name>
<accession>A0A7W9YHB2</accession>
<protein>
    <submittedName>
        <fullName evidence="1">DNA-directed RNA polymerase specialized sigma24 family protein</fullName>
    </submittedName>
</protein>
<dbReference type="EMBL" id="JACHDS010000001">
    <property type="protein sequence ID" value="MBB6172149.1"/>
    <property type="molecule type" value="Genomic_DNA"/>
</dbReference>
<reference evidence="1 2" key="1">
    <citation type="submission" date="2020-08" db="EMBL/GenBank/DDBJ databases">
        <title>Sequencing the genomes of 1000 actinobacteria strains.</title>
        <authorList>
            <person name="Klenk H.-P."/>
        </authorList>
    </citation>
    <scope>NUCLEOTIDE SEQUENCE [LARGE SCALE GENOMIC DNA]</scope>
    <source>
        <strain evidence="1 2">DSM 46659</strain>
    </source>
</reference>
<evidence type="ECO:0000313" key="2">
    <source>
        <dbReference type="Proteomes" id="UP000546642"/>
    </source>
</evidence>
<dbReference type="Proteomes" id="UP000546642">
    <property type="component" value="Unassembled WGS sequence"/>
</dbReference>
<gene>
    <name evidence="1" type="ORF">HNR23_002209</name>
</gene>
<organism evidence="1 2">
    <name type="scientific">Nocardiopsis mwathae</name>
    <dbReference type="NCBI Taxonomy" id="1472723"/>
    <lineage>
        <taxon>Bacteria</taxon>
        <taxon>Bacillati</taxon>
        <taxon>Actinomycetota</taxon>
        <taxon>Actinomycetes</taxon>
        <taxon>Streptosporangiales</taxon>
        <taxon>Nocardiopsidaceae</taxon>
        <taxon>Nocardiopsis</taxon>
    </lineage>
</organism>
<keyword evidence="1" id="KW-0804">Transcription</keyword>
<dbReference type="Gene3D" id="1.10.10.60">
    <property type="entry name" value="Homeodomain-like"/>
    <property type="match status" value="1"/>
</dbReference>
<proteinExistence type="predicted"/>
<dbReference type="RefSeq" id="WP_184075486.1">
    <property type="nucleotide sequence ID" value="NZ_JACHDS010000001.1"/>
</dbReference>
<keyword evidence="2" id="KW-1185">Reference proteome</keyword>
<keyword evidence="1" id="KW-0240">DNA-directed RNA polymerase</keyword>
<comment type="caution">
    <text evidence="1">The sequence shown here is derived from an EMBL/GenBank/DDBJ whole genome shotgun (WGS) entry which is preliminary data.</text>
</comment>